<sequence length="815" mass="91714">MARSGLCAVGPLLLLATLVLASTDELQAAPRVFLPFKELRSTGTSHHFSYVLNTSDFRILRMDEDYDRMYVGSKDYILSLDLRDINREPLIIHWPVTQQRKTECTLSGKDVNGECGNFIRVIEPWNRTHLYVCGTGAYNPICTYVHRGHKPQSALHLQMTQMRGRRSSRAAETTFDQSALQEYVFHLEPGKEESGKGKCSYDPKLNGVSALINGELYAGVYVDFMGTDSAIFRTLGTQTAMRTDQYNSRWLSEPSFVRVQLIPDSAERNDDKLYFFFREQTSEVGQRPKTLARIGRICLNDDGGHCCLVNKWSSFLKARLICSVPGDDGIETHFDELRDVYIQPTQDTKNPVIYAVFSVSGSVFKGSAVCVYSMADIRMVFNGPFAHKEGPNYQWVPYTGKIPYPRPGTCPGGTFTPNMKSTKDYPDEVISFMRTHPTMYHAVYPVHKRPLVVRTDVDYQFTTITVDQVAAADGNYEVLFLGTDKGTVQKVIVLPRDDLQTEELVLEEVEVFKVPTSITSMQISSKRQQLYVASDAGVSHLALHRCHAYGEACADCCLARDPYCAWDGKTCSRYSASQKRRSRRQDVKYGNPIRQCRGYNSNANKNTLEAVQYGVEGSSTFLECQARSPQAAIRWHQLRDNSDRRKEVRSDGRVLRTDEGLLLRSLQPSDSGLYVCSGTEKNFKHVLTRLQLVVLGSGAVNAALQESGQPAPPPLQPAPWTPSAGQYQDLLTILSQPEMGLINQYCQDYWSLGDSLPGDARAKEVTEVTEVTEVKEQRKPRNRRHHQGEGPHHHMQSHSHPHHQGGRSPLTDTRK</sequence>
<feature type="signal peptide" evidence="12">
    <location>
        <begin position="1"/>
        <end position="21"/>
    </location>
</feature>
<dbReference type="GO" id="GO:0003205">
    <property type="term" value="P:cardiac chamber development"/>
    <property type="evidence" value="ECO:0007669"/>
    <property type="project" value="Ensembl"/>
</dbReference>
<dbReference type="GeneID" id="105904137"/>
<evidence type="ECO:0000259" key="13">
    <source>
        <dbReference type="PROSITE" id="PS50835"/>
    </source>
</evidence>
<evidence type="ECO:0000256" key="4">
    <source>
        <dbReference type="ARBA" id="ARBA00022525"/>
    </source>
</evidence>
<dbReference type="SUPFAM" id="SSF103575">
    <property type="entry name" value="Plexin repeat"/>
    <property type="match status" value="1"/>
</dbReference>
<dbReference type="GO" id="GO:0030215">
    <property type="term" value="F:semaphorin receptor binding"/>
    <property type="evidence" value="ECO:0007669"/>
    <property type="project" value="InterPro"/>
</dbReference>
<dbReference type="SUPFAM" id="SSF48726">
    <property type="entry name" value="Immunoglobulin"/>
    <property type="match status" value="1"/>
</dbReference>
<proteinExistence type="inferred from homology"/>
<evidence type="ECO:0000256" key="2">
    <source>
        <dbReference type="ARBA" id="ARBA00004613"/>
    </source>
</evidence>
<dbReference type="SMART" id="SM00423">
    <property type="entry name" value="PSI"/>
    <property type="match status" value="1"/>
</dbReference>
<dbReference type="PROSITE" id="PS51004">
    <property type="entry name" value="SEMA"/>
    <property type="match status" value="1"/>
</dbReference>
<dbReference type="InterPro" id="IPR007110">
    <property type="entry name" value="Ig-like_dom"/>
</dbReference>
<dbReference type="PROSITE" id="PS50835">
    <property type="entry name" value="IG_LIKE"/>
    <property type="match status" value="1"/>
</dbReference>
<feature type="domain" description="Ig-like" evidence="13">
    <location>
        <begin position="616"/>
        <end position="676"/>
    </location>
</feature>
<dbReference type="AlphaFoldDB" id="A0A6P8FJD0"/>
<dbReference type="InterPro" id="IPR003598">
    <property type="entry name" value="Ig_sub2"/>
</dbReference>
<keyword evidence="4" id="KW-0964">Secreted</keyword>
<dbReference type="InterPro" id="IPR016201">
    <property type="entry name" value="PSI"/>
</dbReference>
<evidence type="ECO:0000256" key="9">
    <source>
        <dbReference type="ARBA" id="ARBA00023319"/>
    </source>
</evidence>
<dbReference type="GO" id="GO:0097350">
    <property type="term" value="P:neutrophil clearance"/>
    <property type="evidence" value="ECO:0007669"/>
    <property type="project" value="Ensembl"/>
</dbReference>
<dbReference type="Pfam" id="PF00047">
    <property type="entry name" value="ig"/>
    <property type="match status" value="1"/>
</dbReference>
<keyword evidence="8" id="KW-0325">Glycoprotein</keyword>
<dbReference type="SMART" id="SM00408">
    <property type="entry name" value="IGc2"/>
    <property type="match status" value="1"/>
</dbReference>
<dbReference type="GO" id="GO:0007411">
    <property type="term" value="P:axon guidance"/>
    <property type="evidence" value="ECO:0007669"/>
    <property type="project" value="UniProtKB-ARBA"/>
</dbReference>
<dbReference type="GO" id="GO:0038191">
    <property type="term" value="F:neuropilin binding"/>
    <property type="evidence" value="ECO:0007669"/>
    <property type="project" value="Ensembl"/>
</dbReference>
<dbReference type="Gene3D" id="3.30.1680.10">
    <property type="entry name" value="ligand-binding face of the semaphorins, domain 2"/>
    <property type="match status" value="1"/>
</dbReference>
<dbReference type="Gene3D" id="2.60.40.10">
    <property type="entry name" value="Immunoglobulins"/>
    <property type="match status" value="1"/>
</dbReference>
<dbReference type="FunFam" id="2.60.40.10:FF:000030">
    <property type="entry name" value="Semaphorin 3F like"/>
    <property type="match status" value="1"/>
</dbReference>
<dbReference type="PANTHER" id="PTHR11036:SF27">
    <property type="entry name" value="SEMAPHORIN-3F"/>
    <property type="match status" value="1"/>
</dbReference>
<dbReference type="CTD" id="799945"/>
<feature type="compositionally biased region" description="Basic and acidic residues" evidence="11">
    <location>
        <begin position="763"/>
        <end position="779"/>
    </location>
</feature>
<gene>
    <name evidence="16" type="primary">sema3fb</name>
</gene>
<dbReference type="InterPro" id="IPR036352">
    <property type="entry name" value="Semap_dom_sf"/>
</dbReference>
<feature type="region of interest" description="Disordered" evidence="11">
    <location>
        <begin position="763"/>
        <end position="815"/>
    </location>
</feature>
<feature type="compositionally biased region" description="Basic residues" evidence="11">
    <location>
        <begin position="793"/>
        <end position="805"/>
    </location>
</feature>
<dbReference type="KEGG" id="char:105904137"/>
<feature type="chain" id="PRO_5028222549" evidence="12">
    <location>
        <begin position="22"/>
        <end position="815"/>
    </location>
</feature>
<dbReference type="CDD" id="cd05871">
    <property type="entry name" value="Ig_Sema3"/>
    <property type="match status" value="1"/>
</dbReference>
<evidence type="ECO:0000256" key="1">
    <source>
        <dbReference type="ARBA" id="ARBA00004370"/>
    </source>
</evidence>
<evidence type="ECO:0000256" key="6">
    <source>
        <dbReference type="ARBA" id="ARBA00023136"/>
    </source>
</evidence>
<dbReference type="InterPro" id="IPR036179">
    <property type="entry name" value="Ig-like_dom_sf"/>
</dbReference>
<dbReference type="InterPro" id="IPR002165">
    <property type="entry name" value="Plexin_repeat"/>
</dbReference>
<evidence type="ECO:0000256" key="8">
    <source>
        <dbReference type="ARBA" id="ARBA00023180"/>
    </source>
</evidence>
<dbReference type="RefSeq" id="XP_031423731.1">
    <property type="nucleotide sequence ID" value="XM_031567871.2"/>
</dbReference>
<dbReference type="Pfam" id="PF01403">
    <property type="entry name" value="Sema"/>
    <property type="match status" value="1"/>
</dbReference>
<evidence type="ECO:0000256" key="12">
    <source>
        <dbReference type="SAM" id="SignalP"/>
    </source>
</evidence>
<dbReference type="InterPro" id="IPR015943">
    <property type="entry name" value="WD40/YVTN_repeat-like_dom_sf"/>
</dbReference>
<dbReference type="PANTHER" id="PTHR11036">
    <property type="entry name" value="SEMAPHORIN"/>
    <property type="match status" value="1"/>
</dbReference>
<keyword evidence="6" id="KW-0472">Membrane</keyword>
<dbReference type="InterPro" id="IPR013783">
    <property type="entry name" value="Ig-like_fold"/>
</dbReference>
<evidence type="ECO:0000259" key="14">
    <source>
        <dbReference type="PROSITE" id="PS51004"/>
    </source>
</evidence>
<comment type="subcellular location">
    <subcellularLocation>
        <location evidence="1">Membrane</location>
    </subcellularLocation>
    <subcellularLocation>
        <location evidence="2">Secreted</location>
    </subcellularLocation>
</comment>
<dbReference type="GO" id="GO:0045499">
    <property type="term" value="F:chemorepellent activity"/>
    <property type="evidence" value="ECO:0007669"/>
    <property type="project" value="TreeGrafter"/>
</dbReference>
<dbReference type="FunFam" id="2.130.10.10:FF:000052">
    <property type="entry name" value="semaphorin-3F isoform X2"/>
    <property type="match status" value="1"/>
</dbReference>
<protein>
    <submittedName>
        <fullName evidence="16">Semaphorin-3F</fullName>
    </submittedName>
</protein>
<keyword evidence="15" id="KW-1185">Reference proteome</keyword>
<evidence type="ECO:0000313" key="16">
    <source>
        <dbReference type="RefSeq" id="XP_031423731.1"/>
    </source>
</evidence>
<evidence type="ECO:0000256" key="5">
    <source>
        <dbReference type="ARBA" id="ARBA00022729"/>
    </source>
</evidence>
<evidence type="ECO:0000256" key="3">
    <source>
        <dbReference type="ARBA" id="ARBA00009492"/>
    </source>
</evidence>
<dbReference type="SUPFAM" id="SSF101912">
    <property type="entry name" value="Sema domain"/>
    <property type="match status" value="1"/>
</dbReference>
<dbReference type="OrthoDB" id="9988752at2759"/>
<comment type="similarity">
    <text evidence="3">Belongs to the semaphorin family.</text>
</comment>
<dbReference type="GO" id="GO:0005615">
    <property type="term" value="C:extracellular space"/>
    <property type="evidence" value="ECO:0007669"/>
    <property type="project" value="TreeGrafter"/>
</dbReference>
<evidence type="ECO:0000256" key="10">
    <source>
        <dbReference type="PROSITE-ProRule" id="PRU00352"/>
    </source>
</evidence>
<dbReference type="InterPro" id="IPR003599">
    <property type="entry name" value="Ig_sub"/>
</dbReference>
<evidence type="ECO:0000256" key="7">
    <source>
        <dbReference type="ARBA" id="ARBA00023157"/>
    </source>
</evidence>
<organism evidence="15 16">
    <name type="scientific">Clupea harengus</name>
    <name type="common">Atlantic herring</name>
    <dbReference type="NCBI Taxonomy" id="7950"/>
    <lineage>
        <taxon>Eukaryota</taxon>
        <taxon>Metazoa</taxon>
        <taxon>Chordata</taxon>
        <taxon>Craniata</taxon>
        <taxon>Vertebrata</taxon>
        <taxon>Euteleostomi</taxon>
        <taxon>Actinopterygii</taxon>
        <taxon>Neopterygii</taxon>
        <taxon>Teleostei</taxon>
        <taxon>Clupei</taxon>
        <taxon>Clupeiformes</taxon>
        <taxon>Clupeoidei</taxon>
        <taxon>Clupeidae</taxon>
        <taxon>Clupea</taxon>
    </lineage>
</organism>
<keyword evidence="5 12" id="KW-0732">Signal</keyword>
<dbReference type="SMART" id="SM00409">
    <property type="entry name" value="IG"/>
    <property type="match status" value="1"/>
</dbReference>
<evidence type="ECO:0000256" key="11">
    <source>
        <dbReference type="SAM" id="MobiDB-lite"/>
    </source>
</evidence>
<dbReference type="GO" id="GO:0071526">
    <property type="term" value="P:semaphorin-plexin signaling pathway"/>
    <property type="evidence" value="ECO:0007669"/>
    <property type="project" value="TreeGrafter"/>
</dbReference>
<dbReference type="SMART" id="SM00630">
    <property type="entry name" value="Sema"/>
    <property type="match status" value="1"/>
</dbReference>
<dbReference type="InterPro" id="IPR013151">
    <property type="entry name" value="Immunoglobulin_dom"/>
</dbReference>
<keyword evidence="7" id="KW-1015">Disulfide bond</keyword>
<dbReference type="InterPro" id="IPR001627">
    <property type="entry name" value="Semap_dom"/>
</dbReference>
<dbReference type="Proteomes" id="UP000515152">
    <property type="component" value="Chromosome 5"/>
</dbReference>
<dbReference type="InterPro" id="IPR027231">
    <property type="entry name" value="Semaphorin"/>
</dbReference>
<dbReference type="FunFam" id="3.30.1680.10:FF:000001">
    <property type="entry name" value="Semaphorin 3F like"/>
    <property type="match status" value="1"/>
</dbReference>
<keyword evidence="9" id="KW-0393">Immunoglobulin domain</keyword>
<feature type="domain" description="Sema" evidence="14">
    <location>
        <begin position="31"/>
        <end position="543"/>
    </location>
</feature>
<accession>A0A6P8FJD0</accession>
<evidence type="ECO:0000313" key="15">
    <source>
        <dbReference type="Proteomes" id="UP000515152"/>
    </source>
</evidence>
<dbReference type="Gene3D" id="2.130.10.10">
    <property type="entry name" value="YVTN repeat-like/Quinoprotein amine dehydrogenase"/>
    <property type="match status" value="1"/>
</dbReference>
<reference evidence="16" key="1">
    <citation type="submission" date="2025-08" db="UniProtKB">
        <authorList>
            <consortium name="RefSeq"/>
        </authorList>
    </citation>
    <scope>IDENTIFICATION</scope>
</reference>
<dbReference type="GO" id="GO:0003170">
    <property type="term" value="P:heart valve development"/>
    <property type="evidence" value="ECO:0007669"/>
    <property type="project" value="Ensembl"/>
</dbReference>
<dbReference type="Pfam" id="PF01437">
    <property type="entry name" value="PSI"/>
    <property type="match status" value="1"/>
</dbReference>
<name>A0A6P8FJD0_CLUHA</name>
<dbReference type="GO" id="GO:0030335">
    <property type="term" value="P:positive regulation of cell migration"/>
    <property type="evidence" value="ECO:0007669"/>
    <property type="project" value="TreeGrafter"/>
</dbReference>
<dbReference type="GO" id="GO:0005886">
    <property type="term" value="C:plasma membrane"/>
    <property type="evidence" value="ECO:0007669"/>
    <property type="project" value="TreeGrafter"/>
</dbReference>
<dbReference type="GO" id="GO:0001755">
    <property type="term" value="P:neural crest cell migration"/>
    <property type="evidence" value="ECO:0007669"/>
    <property type="project" value="TreeGrafter"/>
</dbReference>
<comment type="caution">
    <text evidence="10">Lacks conserved residue(s) required for the propagation of feature annotation.</text>
</comment>